<proteinExistence type="predicted"/>
<name>A0A150SAU7_SORCE</name>
<accession>A0A150SAU7</accession>
<evidence type="ECO:0000313" key="1">
    <source>
        <dbReference type="EMBL" id="KYF89624.1"/>
    </source>
</evidence>
<organism evidence="1 2">
    <name type="scientific">Sorangium cellulosum</name>
    <name type="common">Polyangium cellulosum</name>
    <dbReference type="NCBI Taxonomy" id="56"/>
    <lineage>
        <taxon>Bacteria</taxon>
        <taxon>Pseudomonadati</taxon>
        <taxon>Myxococcota</taxon>
        <taxon>Polyangia</taxon>
        <taxon>Polyangiales</taxon>
        <taxon>Polyangiaceae</taxon>
        <taxon>Sorangium</taxon>
    </lineage>
</organism>
<sequence>MRCIVRPTRRPIVAGERVVVGMSESPVCPAGNGRGHVRRAPRRQRGASCDVANSITPEGLVEADWRRQLALDLVHRT</sequence>
<protein>
    <submittedName>
        <fullName evidence="1">Uncharacterized protein</fullName>
    </submittedName>
</protein>
<dbReference type="Proteomes" id="UP000075635">
    <property type="component" value="Unassembled WGS sequence"/>
</dbReference>
<dbReference type="AlphaFoldDB" id="A0A150SAU7"/>
<reference evidence="1 2" key="1">
    <citation type="submission" date="2014-02" db="EMBL/GenBank/DDBJ databases">
        <title>The small core and large imbalanced accessory genome model reveals a collaborative survival strategy of Sorangium cellulosum strains in nature.</title>
        <authorList>
            <person name="Han K."/>
            <person name="Peng R."/>
            <person name="Blom J."/>
            <person name="Li Y.-Z."/>
        </authorList>
    </citation>
    <scope>NUCLEOTIDE SEQUENCE [LARGE SCALE GENOMIC DNA]</scope>
    <source>
        <strain evidence="1 2">So0011-07</strain>
    </source>
</reference>
<comment type="caution">
    <text evidence="1">The sequence shown here is derived from an EMBL/GenBank/DDBJ whole genome shotgun (WGS) entry which is preliminary data.</text>
</comment>
<gene>
    <name evidence="1" type="ORF">BE17_19735</name>
</gene>
<evidence type="ECO:0000313" key="2">
    <source>
        <dbReference type="Proteomes" id="UP000075635"/>
    </source>
</evidence>
<dbReference type="EMBL" id="JEMB01001203">
    <property type="protein sequence ID" value="KYF89624.1"/>
    <property type="molecule type" value="Genomic_DNA"/>
</dbReference>